<evidence type="ECO:0000313" key="6">
    <source>
        <dbReference type="Proteomes" id="UP000000493"/>
    </source>
</evidence>
<dbReference type="Pfam" id="PF01047">
    <property type="entry name" value="MarR"/>
    <property type="match status" value="1"/>
</dbReference>
<keyword evidence="3" id="KW-0804">Transcription</keyword>
<evidence type="ECO:0000256" key="2">
    <source>
        <dbReference type="ARBA" id="ARBA00023125"/>
    </source>
</evidence>
<dbReference type="InterPro" id="IPR000835">
    <property type="entry name" value="HTH_MarR-typ"/>
</dbReference>
<dbReference type="InterPro" id="IPR036388">
    <property type="entry name" value="WH-like_DNA-bd_sf"/>
</dbReference>
<dbReference type="Gene3D" id="1.10.10.10">
    <property type="entry name" value="Winged helix-like DNA-binding domain superfamily/Winged helix DNA-binding domain"/>
    <property type="match status" value="1"/>
</dbReference>
<dbReference type="GO" id="GO:0003677">
    <property type="term" value="F:DNA binding"/>
    <property type="evidence" value="ECO:0007669"/>
    <property type="project" value="UniProtKB-KW"/>
</dbReference>
<reference evidence="6" key="1">
    <citation type="submission" date="2011-06" db="EMBL/GenBank/DDBJ databases">
        <title>The complete genome of chromosome of Runella slithyformis DSM 19594.</title>
        <authorList>
            <consortium name="US DOE Joint Genome Institute (JGI-PGF)"/>
            <person name="Lucas S."/>
            <person name="Han J."/>
            <person name="Lapidus A."/>
            <person name="Bruce D."/>
            <person name="Goodwin L."/>
            <person name="Pitluck S."/>
            <person name="Peters L."/>
            <person name="Kyrpides N."/>
            <person name="Mavromatis K."/>
            <person name="Ivanova N."/>
            <person name="Ovchinnikova G."/>
            <person name="Zhang X."/>
            <person name="Misra M."/>
            <person name="Detter J.C."/>
            <person name="Tapia R."/>
            <person name="Han C."/>
            <person name="Land M."/>
            <person name="Hauser L."/>
            <person name="Markowitz V."/>
            <person name="Cheng J.-F."/>
            <person name="Hugenholtz P."/>
            <person name="Woyke T."/>
            <person name="Wu D."/>
            <person name="Tindall B."/>
            <person name="Faehrich R."/>
            <person name="Brambilla E."/>
            <person name="Klenk H.-P."/>
            <person name="Eisen J.A."/>
        </authorList>
    </citation>
    <scope>NUCLEOTIDE SEQUENCE [LARGE SCALE GENOMIC DNA]</scope>
    <source>
        <strain evidence="6">ATCC 29530 / DSM 19594 / LMG 11500 / NCIMB 11436 / LSU 4</strain>
    </source>
</reference>
<dbReference type="AlphaFoldDB" id="A0A7U3ZGB9"/>
<protein>
    <submittedName>
        <fullName evidence="5">Transcriptional regulator, MarR family</fullName>
    </submittedName>
</protein>
<name>A0A7U3ZGB9_RUNSL</name>
<keyword evidence="6" id="KW-1185">Reference proteome</keyword>
<accession>A0A7U3ZGB9</accession>
<keyword evidence="2" id="KW-0238">DNA-binding</keyword>
<evidence type="ECO:0000256" key="3">
    <source>
        <dbReference type="ARBA" id="ARBA00023163"/>
    </source>
</evidence>
<dbReference type="PRINTS" id="PR00598">
    <property type="entry name" value="HTHMARR"/>
</dbReference>
<dbReference type="GO" id="GO:0003700">
    <property type="term" value="F:DNA-binding transcription factor activity"/>
    <property type="evidence" value="ECO:0007669"/>
    <property type="project" value="InterPro"/>
</dbReference>
<proteinExistence type="predicted"/>
<evidence type="ECO:0000256" key="1">
    <source>
        <dbReference type="ARBA" id="ARBA00023015"/>
    </source>
</evidence>
<dbReference type="KEGG" id="rsi:Runsl_0258"/>
<sequence length="144" mass="16723">MNFEKNIGRYIGRLNYLGLKRMNELLTEAGANITADQFRLLTHLWKQDGIPQNQLALHLGRDRAGVTRMVDILENQHIITRIADTNDRRINLIYLTKTGKELETKAAECAQKYLNEMMEDFSEDEKIQFSSLLQRAVTSLKKQR</sequence>
<keyword evidence="1" id="KW-0805">Transcription regulation</keyword>
<gene>
    <name evidence="5" type="ordered locus">Runsl_0258</name>
</gene>
<dbReference type="PROSITE" id="PS50995">
    <property type="entry name" value="HTH_MARR_2"/>
    <property type="match status" value="1"/>
</dbReference>
<evidence type="ECO:0000313" key="5">
    <source>
        <dbReference type="EMBL" id="AEI46712.1"/>
    </source>
</evidence>
<dbReference type="SMART" id="SM00347">
    <property type="entry name" value="HTH_MARR"/>
    <property type="match status" value="1"/>
</dbReference>
<dbReference type="PANTHER" id="PTHR42756">
    <property type="entry name" value="TRANSCRIPTIONAL REGULATOR, MARR"/>
    <property type="match status" value="1"/>
</dbReference>
<dbReference type="Proteomes" id="UP000000493">
    <property type="component" value="Chromosome"/>
</dbReference>
<organism evidence="5 6">
    <name type="scientific">Runella slithyformis (strain ATCC 29530 / DSM 19594 / LMG 11500 / NCIMB 11436 / LSU 4)</name>
    <dbReference type="NCBI Taxonomy" id="761193"/>
    <lineage>
        <taxon>Bacteria</taxon>
        <taxon>Pseudomonadati</taxon>
        <taxon>Bacteroidota</taxon>
        <taxon>Cytophagia</taxon>
        <taxon>Cytophagales</taxon>
        <taxon>Spirosomataceae</taxon>
        <taxon>Runella</taxon>
    </lineage>
</organism>
<feature type="domain" description="HTH marR-type" evidence="4">
    <location>
        <begin position="1"/>
        <end position="138"/>
    </location>
</feature>
<reference evidence="5 6" key="2">
    <citation type="journal article" date="2012" name="Stand. Genomic Sci.">
        <title>Complete genome sequence of the aquatic bacterium Runella slithyformis type strain (LSU 4(T)).</title>
        <authorList>
            <person name="Copeland A."/>
            <person name="Zhang X."/>
            <person name="Misra M."/>
            <person name="Lapidus A."/>
            <person name="Nolan M."/>
            <person name="Lucas S."/>
            <person name="Deshpande S."/>
            <person name="Cheng J.F."/>
            <person name="Tapia R."/>
            <person name="Goodwin L.A."/>
            <person name="Pitluck S."/>
            <person name="Liolios K."/>
            <person name="Pagani I."/>
            <person name="Ivanova N."/>
            <person name="Mikhailova N."/>
            <person name="Pati A."/>
            <person name="Chen A."/>
            <person name="Palaniappan K."/>
            <person name="Land M."/>
            <person name="Hauser L."/>
            <person name="Pan C."/>
            <person name="Jeffries C.D."/>
            <person name="Detter J.C."/>
            <person name="Brambilla E.M."/>
            <person name="Rohde M."/>
            <person name="Djao O.D."/>
            <person name="Goker M."/>
            <person name="Sikorski J."/>
            <person name="Tindall B.J."/>
            <person name="Woyke T."/>
            <person name="Bristow J."/>
            <person name="Eisen J.A."/>
            <person name="Markowitz V."/>
            <person name="Hugenholtz P."/>
            <person name="Kyrpides N.C."/>
            <person name="Klenk H.P."/>
            <person name="Mavromatis K."/>
        </authorList>
    </citation>
    <scope>NUCLEOTIDE SEQUENCE [LARGE SCALE GENOMIC DNA]</scope>
    <source>
        <strain evidence="6">ATCC 29530 / DSM 19594 / LMG 11500 / NCIMB 11436 / LSU 4</strain>
    </source>
</reference>
<evidence type="ECO:0000259" key="4">
    <source>
        <dbReference type="PROSITE" id="PS50995"/>
    </source>
</evidence>
<dbReference type="EMBL" id="CP002859">
    <property type="protein sequence ID" value="AEI46712.1"/>
    <property type="molecule type" value="Genomic_DNA"/>
</dbReference>
<dbReference type="PANTHER" id="PTHR42756:SF1">
    <property type="entry name" value="TRANSCRIPTIONAL REPRESSOR OF EMRAB OPERON"/>
    <property type="match status" value="1"/>
</dbReference>
<dbReference type="InterPro" id="IPR036390">
    <property type="entry name" value="WH_DNA-bd_sf"/>
</dbReference>
<dbReference type="SUPFAM" id="SSF46785">
    <property type="entry name" value="Winged helix' DNA-binding domain"/>
    <property type="match status" value="1"/>
</dbReference>